<keyword evidence="3" id="KW-1185">Reference proteome</keyword>
<dbReference type="GeneID" id="9060593"/>
<accession>C5KGX1</accession>
<dbReference type="AlphaFoldDB" id="C5KGX1"/>
<sequence length="297" mass="32049">MAEKVISIDHVINDPLQPEHVPAELGIARQRPTLAREAPTIPEFPFGDDRGRPVPPPSSAPNIPPAPREEASSINAEYQPISEVFDDYDVAPTIEQHDAGEEPCRHPSLFEEADLPEVQPDGPRLPPLESPLEVPLQPLNFEGENATPAAQESNDDHHSVTSVLGSPRGSVYTALEDTSEVAEIDYDDAHPLIQHGPELAVEGNNFPQSHAVLPPAPFAQDPAVCPHDGGDPQVGLVPTTTMISDDANDLQTSQVGQVSSRRSARTRHQTTFFSPDHYGQDGSYSSSATQMPPRGSE</sequence>
<feature type="compositionally biased region" description="Low complexity" evidence="1">
    <location>
        <begin position="130"/>
        <end position="139"/>
    </location>
</feature>
<evidence type="ECO:0000256" key="1">
    <source>
        <dbReference type="SAM" id="MobiDB-lite"/>
    </source>
</evidence>
<feature type="region of interest" description="Disordered" evidence="1">
    <location>
        <begin position="200"/>
        <end position="297"/>
    </location>
</feature>
<feature type="compositionally biased region" description="Pro residues" evidence="1">
    <location>
        <begin position="53"/>
        <end position="66"/>
    </location>
</feature>
<feature type="region of interest" description="Disordered" evidence="1">
    <location>
        <begin position="115"/>
        <end position="168"/>
    </location>
</feature>
<dbReference type="EMBL" id="GG673069">
    <property type="protein sequence ID" value="EER15833.1"/>
    <property type="molecule type" value="Genomic_DNA"/>
</dbReference>
<protein>
    <submittedName>
        <fullName evidence="2">Uncharacterized protein</fullName>
    </submittedName>
</protein>
<organism evidence="3">
    <name type="scientific">Perkinsus marinus (strain ATCC 50983 / TXsc)</name>
    <dbReference type="NCBI Taxonomy" id="423536"/>
    <lineage>
        <taxon>Eukaryota</taxon>
        <taxon>Sar</taxon>
        <taxon>Alveolata</taxon>
        <taxon>Perkinsozoa</taxon>
        <taxon>Perkinsea</taxon>
        <taxon>Perkinsida</taxon>
        <taxon>Perkinsidae</taxon>
        <taxon>Perkinsus</taxon>
    </lineage>
</organism>
<evidence type="ECO:0000313" key="3">
    <source>
        <dbReference type="Proteomes" id="UP000007800"/>
    </source>
</evidence>
<dbReference type="InParanoid" id="C5KGX1"/>
<dbReference type="Proteomes" id="UP000007800">
    <property type="component" value="Unassembled WGS sequence"/>
</dbReference>
<name>C5KGX1_PERM5</name>
<evidence type="ECO:0000313" key="2">
    <source>
        <dbReference type="EMBL" id="EER15833.1"/>
    </source>
</evidence>
<reference evidence="2 3" key="1">
    <citation type="submission" date="2008-07" db="EMBL/GenBank/DDBJ databases">
        <authorList>
            <person name="El-Sayed N."/>
            <person name="Caler E."/>
            <person name="Inman J."/>
            <person name="Amedeo P."/>
            <person name="Hass B."/>
            <person name="Wortman J."/>
        </authorList>
    </citation>
    <scope>NUCLEOTIDE SEQUENCE [LARGE SCALE GENOMIC DNA]</scope>
    <source>
        <strain evidence="3">ATCC 50983 / TXsc</strain>
    </source>
</reference>
<dbReference type="RefSeq" id="XP_002784037.1">
    <property type="nucleotide sequence ID" value="XM_002783991.1"/>
</dbReference>
<feature type="compositionally biased region" description="Polar residues" evidence="1">
    <location>
        <begin position="238"/>
        <end position="261"/>
    </location>
</feature>
<proteinExistence type="predicted"/>
<feature type="region of interest" description="Disordered" evidence="1">
    <location>
        <begin position="29"/>
        <end position="76"/>
    </location>
</feature>
<gene>
    <name evidence="2" type="ORF">Pmar_PMAR003285</name>
</gene>